<dbReference type="AlphaFoldDB" id="A0A3P3QF10"/>
<dbReference type="Pfam" id="PF00378">
    <property type="entry name" value="ECH_1"/>
    <property type="match status" value="1"/>
</dbReference>
<evidence type="ECO:0000256" key="1">
    <source>
        <dbReference type="ARBA" id="ARBA00004275"/>
    </source>
</evidence>
<evidence type="ECO:0000313" key="4">
    <source>
        <dbReference type="EMBL" id="RRJ19000.1"/>
    </source>
</evidence>
<organism evidence="4 5">
    <name type="scientific">Rheinheimera mesophila</name>
    <dbReference type="NCBI Taxonomy" id="1547515"/>
    <lineage>
        <taxon>Bacteria</taxon>
        <taxon>Pseudomonadati</taxon>
        <taxon>Pseudomonadota</taxon>
        <taxon>Gammaproteobacteria</taxon>
        <taxon>Chromatiales</taxon>
        <taxon>Chromatiaceae</taxon>
        <taxon>Rheinheimera</taxon>
    </lineage>
</organism>
<dbReference type="Proteomes" id="UP000276260">
    <property type="component" value="Unassembled WGS sequence"/>
</dbReference>
<comment type="subcellular location">
    <subcellularLocation>
        <location evidence="1">Peroxisome</location>
    </subcellularLocation>
</comment>
<dbReference type="RefSeq" id="WP_046519233.1">
    <property type="nucleotide sequence ID" value="NZ_LAVS01000009.1"/>
</dbReference>
<sequence>MSIDVTIEQGVLTLTLNRPDKKNALNKLMYQQLVLQLQRAAQDDAVKVALLQGSAECFSSGNDLADFLQSGELNHTHPTVQFLYEIAQFPKPVVAAVAGLAIGIGTTVLLHCDLVYSTADCRFQLPFTQLGLCPEAGSSLLLPLFIGHQRASSLLLLSEAIDGNEAWRLGLVNQVVAKDQLLDFALQKAKKLAALPAEAVQSSKKLMKAGSAVPQRISLELADFSRLLQGPDCQNLIRQFFKA</sequence>
<dbReference type="Gene3D" id="3.90.226.10">
    <property type="entry name" value="2-enoyl-CoA Hydratase, Chain A, domain 1"/>
    <property type="match status" value="1"/>
</dbReference>
<dbReference type="CDD" id="cd06558">
    <property type="entry name" value="crotonase-like"/>
    <property type="match status" value="1"/>
</dbReference>
<protein>
    <submittedName>
        <fullName evidence="4">Enoyl-CoA hydratase</fullName>
    </submittedName>
</protein>
<proteinExistence type="predicted"/>
<dbReference type="InterPro" id="IPR029045">
    <property type="entry name" value="ClpP/crotonase-like_dom_sf"/>
</dbReference>
<keyword evidence="3" id="KW-0413">Isomerase</keyword>
<evidence type="ECO:0000256" key="2">
    <source>
        <dbReference type="ARBA" id="ARBA00023140"/>
    </source>
</evidence>
<accession>A0A3P3QF10</accession>
<dbReference type="InterPro" id="IPR001753">
    <property type="entry name" value="Enoyl-CoA_hydra/iso"/>
</dbReference>
<dbReference type="SUPFAM" id="SSF52096">
    <property type="entry name" value="ClpP/crotonase"/>
    <property type="match status" value="1"/>
</dbReference>
<dbReference type="OrthoDB" id="9797151at2"/>
<dbReference type="PANTHER" id="PTHR43684">
    <property type="match status" value="1"/>
</dbReference>
<dbReference type="InterPro" id="IPR051053">
    <property type="entry name" value="ECH/Chromodomain_protein"/>
</dbReference>
<evidence type="ECO:0000256" key="3">
    <source>
        <dbReference type="ARBA" id="ARBA00023235"/>
    </source>
</evidence>
<evidence type="ECO:0000313" key="5">
    <source>
        <dbReference type="Proteomes" id="UP000276260"/>
    </source>
</evidence>
<gene>
    <name evidence="4" type="ORF">EIK76_15760</name>
</gene>
<comment type="caution">
    <text evidence="4">The sequence shown here is derived from an EMBL/GenBank/DDBJ whole genome shotgun (WGS) entry which is preliminary data.</text>
</comment>
<dbReference type="GO" id="GO:0004165">
    <property type="term" value="F:delta(3)-delta(2)-enoyl-CoA isomerase activity"/>
    <property type="evidence" value="ECO:0007669"/>
    <property type="project" value="UniProtKB-ARBA"/>
</dbReference>
<keyword evidence="2" id="KW-0576">Peroxisome</keyword>
<name>A0A3P3QF10_9GAMM</name>
<keyword evidence="5" id="KW-1185">Reference proteome</keyword>
<reference evidence="4 5" key="1">
    <citation type="submission" date="2018-11" db="EMBL/GenBank/DDBJ databases">
        <title>Draft genome analysis of Rheinheimera mesophila isolated from an industrial waste site.</title>
        <authorList>
            <person name="Yu Q."/>
            <person name="Qi Y."/>
            <person name="Zhang H."/>
            <person name="Lu Y."/>
            <person name="Pu J."/>
        </authorList>
    </citation>
    <scope>NUCLEOTIDE SEQUENCE [LARGE SCALE GENOMIC DNA]</scope>
    <source>
        <strain evidence="4 5">IITR13</strain>
    </source>
</reference>
<dbReference type="EMBL" id="RRCF01000005">
    <property type="protein sequence ID" value="RRJ19000.1"/>
    <property type="molecule type" value="Genomic_DNA"/>
</dbReference>
<dbReference type="PANTHER" id="PTHR43684:SF1">
    <property type="entry name" value="ENOYL-COA DELTA ISOMERASE 2"/>
    <property type="match status" value="1"/>
</dbReference>